<gene>
    <name evidence="2" type="ORF">GCM10025868_42510</name>
</gene>
<protein>
    <submittedName>
        <fullName evidence="2">Uncharacterized protein</fullName>
    </submittedName>
</protein>
<organism evidence="2 3">
    <name type="scientific">Angustibacter aerolatus</name>
    <dbReference type="NCBI Taxonomy" id="1162965"/>
    <lineage>
        <taxon>Bacteria</taxon>
        <taxon>Bacillati</taxon>
        <taxon>Actinomycetota</taxon>
        <taxon>Actinomycetes</taxon>
        <taxon>Kineosporiales</taxon>
        <taxon>Kineosporiaceae</taxon>
    </lineage>
</organism>
<feature type="compositionally biased region" description="Basic and acidic residues" evidence="1">
    <location>
        <begin position="32"/>
        <end position="46"/>
    </location>
</feature>
<evidence type="ECO:0000256" key="1">
    <source>
        <dbReference type="SAM" id="MobiDB-lite"/>
    </source>
</evidence>
<dbReference type="EMBL" id="BSUZ01000001">
    <property type="protein sequence ID" value="GMA89001.1"/>
    <property type="molecule type" value="Genomic_DNA"/>
</dbReference>
<name>A0ABQ6JQN7_9ACTN</name>
<evidence type="ECO:0000313" key="3">
    <source>
        <dbReference type="Proteomes" id="UP001157017"/>
    </source>
</evidence>
<proteinExistence type="predicted"/>
<reference evidence="3" key="1">
    <citation type="journal article" date="2019" name="Int. J. Syst. Evol. Microbiol.">
        <title>The Global Catalogue of Microorganisms (GCM) 10K type strain sequencing project: providing services to taxonomists for standard genome sequencing and annotation.</title>
        <authorList>
            <consortium name="The Broad Institute Genomics Platform"/>
            <consortium name="The Broad Institute Genome Sequencing Center for Infectious Disease"/>
            <person name="Wu L."/>
            <person name="Ma J."/>
        </authorList>
    </citation>
    <scope>NUCLEOTIDE SEQUENCE [LARGE SCALE GENOMIC DNA]</scope>
    <source>
        <strain evidence="3">NBRC 108730</strain>
    </source>
</reference>
<accession>A0ABQ6JQN7</accession>
<comment type="caution">
    <text evidence="2">The sequence shown here is derived from an EMBL/GenBank/DDBJ whole genome shotgun (WGS) entry which is preliminary data.</text>
</comment>
<keyword evidence="3" id="KW-1185">Reference proteome</keyword>
<dbReference type="InterPro" id="IPR025445">
    <property type="entry name" value="DUF4191"/>
</dbReference>
<dbReference type="Proteomes" id="UP001157017">
    <property type="component" value="Unassembled WGS sequence"/>
</dbReference>
<feature type="region of interest" description="Disordered" evidence="1">
    <location>
        <begin position="27"/>
        <end position="46"/>
    </location>
</feature>
<dbReference type="Pfam" id="PF13829">
    <property type="entry name" value="DUF4191"/>
    <property type="match status" value="1"/>
</dbReference>
<evidence type="ECO:0000313" key="2">
    <source>
        <dbReference type="EMBL" id="GMA89001.1"/>
    </source>
</evidence>
<sequence>MRPTLSKAEVVAVHKRLRALGAQRLPVPKGIDPMRARPDRRGMRGR</sequence>